<evidence type="ECO:0000313" key="1">
    <source>
        <dbReference type="EMBL" id="KIK55057.1"/>
    </source>
</evidence>
<gene>
    <name evidence="1" type="ORF">GYMLUDRAFT_62699</name>
</gene>
<reference evidence="1 2" key="1">
    <citation type="submission" date="2014-04" db="EMBL/GenBank/DDBJ databases">
        <title>Evolutionary Origins and Diversification of the Mycorrhizal Mutualists.</title>
        <authorList>
            <consortium name="DOE Joint Genome Institute"/>
            <consortium name="Mycorrhizal Genomics Consortium"/>
            <person name="Kohler A."/>
            <person name="Kuo A."/>
            <person name="Nagy L.G."/>
            <person name="Floudas D."/>
            <person name="Copeland A."/>
            <person name="Barry K.W."/>
            <person name="Cichocki N."/>
            <person name="Veneault-Fourrey C."/>
            <person name="LaButti K."/>
            <person name="Lindquist E.A."/>
            <person name="Lipzen A."/>
            <person name="Lundell T."/>
            <person name="Morin E."/>
            <person name="Murat C."/>
            <person name="Riley R."/>
            <person name="Ohm R."/>
            <person name="Sun H."/>
            <person name="Tunlid A."/>
            <person name="Henrissat B."/>
            <person name="Grigoriev I.V."/>
            <person name="Hibbett D.S."/>
            <person name="Martin F."/>
        </authorList>
    </citation>
    <scope>NUCLEOTIDE SEQUENCE [LARGE SCALE GENOMIC DNA]</scope>
    <source>
        <strain evidence="1 2">FD-317 M1</strain>
    </source>
</reference>
<keyword evidence="2" id="KW-1185">Reference proteome</keyword>
<dbReference type="OrthoDB" id="3049698at2759"/>
<evidence type="ECO:0008006" key="3">
    <source>
        <dbReference type="Google" id="ProtNLM"/>
    </source>
</evidence>
<dbReference type="EMBL" id="KN834809">
    <property type="protein sequence ID" value="KIK55057.1"/>
    <property type="molecule type" value="Genomic_DNA"/>
</dbReference>
<dbReference type="HOGENOM" id="CLU_2121353_0_0_1"/>
<proteinExistence type="predicted"/>
<dbReference type="AlphaFoldDB" id="A0A0D0CAM3"/>
<dbReference type="Proteomes" id="UP000053593">
    <property type="component" value="Unassembled WGS sequence"/>
</dbReference>
<name>A0A0D0CAM3_9AGAR</name>
<sequence>MYSHLSDKTNSKHLELYCVMAEADNAGFPLSYCLLSTVNAISQNKRMTALTEWTKGLQDKWGINPSFVHLDKDMVEIGMVREVWVDAKIQLCYWHMKQAVCKCLAKSKLSTTPY</sequence>
<organism evidence="1 2">
    <name type="scientific">Collybiopsis luxurians FD-317 M1</name>
    <dbReference type="NCBI Taxonomy" id="944289"/>
    <lineage>
        <taxon>Eukaryota</taxon>
        <taxon>Fungi</taxon>
        <taxon>Dikarya</taxon>
        <taxon>Basidiomycota</taxon>
        <taxon>Agaricomycotina</taxon>
        <taxon>Agaricomycetes</taxon>
        <taxon>Agaricomycetidae</taxon>
        <taxon>Agaricales</taxon>
        <taxon>Marasmiineae</taxon>
        <taxon>Omphalotaceae</taxon>
        <taxon>Collybiopsis</taxon>
        <taxon>Collybiopsis luxurians</taxon>
    </lineage>
</organism>
<evidence type="ECO:0000313" key="2">
    <source>
        <dbReference type="Proteomes" id="UP000053593"/>
    </source>
</evidence>
<protein>
    <recommendedName>
        <fullName evidence="3">MULE transposase domain-containing protein</fullName>
    </recommendedName>
</protein>
<accession>A0A0D0CAM3</accession>